<dbReference type="Proteomes" id="UP001379444">
    <property type="component" value="Chromosome"/>
</dbReference>
<protein>
    <submittedName>
        <fullName evidence="2">DUF2726 domain-containing protein</fullName>
    </submittedName>
</protein>
<organism evidence="2 3">
    <name type="scientific">Pectobacterium cacticida</name>
    <dbReference type="NCBI Taxonomy" id="69221"/>
    <lineage>
        <taxon>Bacteria</taxon>
        <taxon>Pseudomonadati</taxon>
        <taxon>Pseudomonadota</taxon>
        <taxon>Gammaproteobacteria</taxon>
        <taxon>Enterobacterales</taxon>
        <taxon>Pectobacteriaceae</taxon>
        <taxon>Pectobacterium</taxon>
    </lineage>
</organism>
<dbReference type="InterPro" id="IPR024402">
    <property type="entry name" value="DUF2726"/>
</dbReference>
<feature type="domain" description="DUF2726" evidence="1">
    <location>
        <begin position="78"/>
        <end position="190"/>
    </location>
</feature>
<accession>A0ABZ2G9U6</accession>
<proteinExistence type="predicted"/>
<evidence type="ECO:0000259" key="1">
    <source>
        <dbReference type="Pfam" id="PF10881"/>
    </source>
</evidence>
<reference evidence="2 3" key="1">
    <citation type="journal article" date="2024" name="Front. Plant Sci.">
        <title>Comprehensive phenomic and genomic studies of the species, Pectobacterium cacticida and proposal for reclassification as Alcorniella cacticida comb. nov.</title>
        <authorList>
            <person name="Jonca J."/>
            <person name="Pirhonen M."/>
            <person name="Waleron M.M."/>
            <person name="Gawor J."/>
            <person name="Mrozik A."/>
            <person name="Smoktunowicz M."/>
            <person name="Waleron K."/>
            <person name="Waleron M."/>
        </authorList>
    </citation>
    <scope>NUCLEOTIDE SEQUENCE [LARGE SCALE GENOMIC DNA]</scope>
    <source>
        <strain evidence="2 3">DPMP6</strain>
    </source>
</reference>
<dbReference type="RefSeq" id="WP_264498179.1">
    <property type="nucleotide sequence ID" value="NZ_CP109947.1"/>
</dbReference>
<evidence type="ECO:0000313" key="3">
    <source>
        <dbReference type="Proteomes" id="UP001379444"/>
    </source>
</evidence>
<dbReference type="EMBL" id="CP125967">
    <property type="protein sequence ID" value="WWO37759.1"/>
    <property type="molecule type" value="Genomic_DNA"/>
</dbReference>
<name>A0ABZ2G9U6_9GAMM</name>
<dbReference type="Pfam" id="PF10881">
    <property type="entry name" value="DUF2726"/>
    <property type="match status" value="1"/>
</dbReference>
<evidence type="ECO:0000313" key="2">
    <source>
        <dbReference type="EMBL" id="WWO37759.1"/>
    </source>
</evidence>
<gene>
    <name evidence="2" type="ORF">QNA12_14575</name>
</gene>
<keyword evidence="3" id="KW-1185">Reference proteome</keyword>
<sequence length="201" mass="23302">MDFIALVFLIIILVFWFLKRPPNNKEKKAPPTFKNDSGIKYGDLSVFDTAPKKWETRDALFWGVINSGTCINRKGYFLSECERKFYDNLTAWHGNYCDIHCQVSLGQLTTIPKGTLSDEEYRRFSAIVNNMALDYVLVSKKTNKVVCVIELDDATHQREKRIERDRKLNKILSLAKIGFLRVPVGNVDDKPDIWKERDSIH</sequence>